<dbReference type="InterPro" id="IPR036249">
    <property type="entry name" value="Thioredoxin-like_sf"/>
</dbReference>
<name>A0ABP7H6T6_9FLAO</name>
<organism evidence="2 3">
    <name type="scientific">Corallibacter vietnamensis</name>
    <dbReference type="NCBI Taxonomy" id="904130"/>
    <lineage>
        <taxon>Bacteria</taxon>
        <taxon>Pseudomonadati</taxon>
        <taxon>Bacteroidota</taxon>
        <taxon>Flavobacteriia</taxon>
        <taxon>Flavobacteriales</taxon>
        <taxon>Flavobacteriaceae</taxon>
        <taxon>Corallibacter</taxon>
    </lineage>
</organism>
<feature type="domain" description="Thioredoxin" evidence="1">
    <location>
        <begin position="46"/>
        <end position="183"/>
    </location>
</feature>
<dbReference type="Pfam" id="PF00578">
    <property type="entry name" value="AhpC-TSA"/>
    <property type="match status" value="1"/>
</dbReference>
<dbReference type="EMBL" id="BAABBI010000001">
    <property type="protein sequence ID" value="GAA3784688.1"/>
    <property type="molecule type" value="Genomic_DNA"/>
</dbReference>
<dbReference type="Proteomes" id="UP001501456">
    <property type="component" value="Unassembled WGS sequence"/>
</dbReference>
<dbReference type="InterPro" id="IPR013766">
    <property type="entry name" value="Thioredoxin_domain"/>
</dbReference>
<dbReference type="InterPro" id="IPR000866">
    <property type="entry name" value="AhpC/TSA"/>
</dbReference>
<dbReference type="PROSITE" id="PS51352">
    <property type="entry name" value="THIOREDOXIN_2"/>
    <property type="match status" value="1"/>
</dbReference>
<evidence type="ECO:0000259" key="1">
    <source>
        <dbReference type="PROSITE" id="PS51352"/>
    </source>
</evidence>
<evidence type="ECO:0000313" key="3">
    <source>
        <dbReference type="Proteomes" id="UP001501456"/>
    </source>
</evidence>
<dbReference type="InterPro" id="IPR050553">
    <property type="entry name" value="Thioredoxin_ResA/DsbE_sf"/>
</dbReference>
<proteinExistence type="predicted"/>
<comment type="caution">
    <text evidence="2">The sequence shown here is derived from an EMBL/GenBank/DDBJ whole genome shotgun (WGS) entry which is preliminary data.</text>
</comment>
<sequence>MKLKTSNIILIIVILLLIVPQTRKPIQVFLNKGLAMISPSVTEVSERASVNNYDWELLDATGAIYNFNDAKNKVVVVNFWATWCPPCIAEMPSLDALYEDYKDEVVFLFVSNESVDTTTKFLRKHQYQIPTFQPKTTIPSVFQVSSIPRTFLIDKKGMVVVDKTGAANWNSKAITSTIDKLLLD</sequence>
<dbReference type="Gene3D" id="3.40.30.10">
    <property type="entry name" value="Glutaredoxin"/>
    <property type="match status" value="1"/>
</dbReference>
<dbReference type="RefSeq" id="WP_344729210.1">
    <property type="nucleotide sequence ID" value="NZ_BAABBI010000001.1"/>
</dbReference>
<evidence type="ECO:0000313" key="2">
    <source>
        <dbReference type="EMBL" id="GAA3784688.1"/>
    </source>
</evidence>
<keyword evidence="3" id="KW-1185">Reference proteome</keyword>
<protein>
    <submittedName>
        <fullName evidence="2">TlpA disulfide reductase family protein</fullName>
    </submittedName>
</protein>
<gene>
    <name evidence="2" type="ORF">GCM10022271_16400</name>
</gene>
<reference evidence="3" key="1">
    <citation type="journal article" date="2019" name="Int. J. Syst. Evol. Microbiol.">
        <title>The Global Catalogue of Microorganisms (GCM) 10K type strain sequencing project: providing services to taxonomists for standard genome sequencing and annotation.</title>
        <authorList>
            <consortium name="The Broad Institute Genomics Platform"/>
            <consortium name="The Broad Institute Genome Sequencing Center for Infectious Disease"/>
            <person name="Wu L."/>
            <person name="Ma J."/>
        </authorList>
    </citation>
    <scope>NUCLEOTIDE SEQUENCE [LARGE SCALE GENOMIC DNA]</scope>
    <source>
        <strain evidence="3">JCM 17525</strain>
    </source>
</reference>
<dbReference type="PANTHER" id="PTHR42852:SF17">
    <property type="entry name" value="THIOREDOXIN-LIKE PROTEIN HI_1115"/>
    <property type="match status" value="1"/>
</dbReference>
<dbReference type="CDD" id="cd02966">
    <property type="entry name" value="TlpA_like_family"/>
    <property type="match status" value="1"/>
</dbReference>
<dbReference type="SUPFAM" id="SSF52833">
    <property type="entry name" value="Thioredoxin-like"/>
    <property type="match status" value="1"/>
</dbReference>
<accession>A0ABP7H6T6</accession>
<dbReference type="PANTHER" id="PTHR42852">
    <property type="entry name" value="THIOL:DISULFIDE INTERCHANGE PROTEIN DSBE"/>
    <property type="match status" value="1"/>
</dbReference>